<protein>
    <recommendedName>
        <fullName evidence="4">Pet127-domain-containing protein</fullName>
    </recommendedName>
</protein>
<evidence type="ECO:0000256" key="1">
    <source>
        <dbReference type="SAM" id="MobiDB-lite"/>
    </source>
</evidence>
<dbReference type="OrthoDB" id="10249045at2759"/>
<dbReference type="Pfam" id="PF08634">
    <property type="entry name" value="Pet127"/>
    <property type="match status" value="1"/>
</dbReference>
<dbReference type="InterPro" id="IPR013943">
    <property type="entry name" value="Pet127"/>
</dbReference>
<dbReference type="PANTHER" id="PTHR31014:SF0">
    <property type="entry name" value="MITOCHONDRIAL TRANSLATION SYSTEM COMPONENT PET127-RELATED"/>
    <property type="match status" value="1"/>
</dbReference>
<dbReference type="GO" id="GO:0000964">
    <property type="term" value="P:mitochondrial RNA 5'-end processing"/>
    <property type="evidence" value="ECO:0007669"/>
    <property type="project" value="TreeGrafter"/>
</dbReference>
<dbReference type="Proteomes" id="UP000320333">
    <property type="component" value="Unassembled WGS sequence"/>
</dbReference>
<proteinExistence type="predicted"/>
<feature type="compositionally biased region" description="Polar residues" evidence="1">
    <location>
        <begin position="1"/>
        <end position="14"/>
    </location>
</feature>
<feature type="compositionally biased region" description="Low complexity" evidence="1">
    <location>
        <begin position="25"/>
        <end position="36"/>
    </location>
</feature>
<evidence type="ECO:0000313" key="3">
    <source>
        <dbReference type="Proteomes" id="UP000320333"/>
    </source>
</evidence>
<dbReference type="GO" id="GO:0005740">
    <property type="term" value="C:mitochondrial envelope"/>
    <property type="evidence" value="ECO:0007669"/>
    <property type="project" value="TreeGrafter"/>
</dbReference>
<keyword evidence="3" id="KW-1185">Reference proteome</keyword>
<evidence type="ECO:0000313" key="2">
    <source>
        <dbReference type="EMBL" id="TPX77821.1"/>
    </source>
</evidence>
<comment type="caution">
    <text evidence="2">The sequence shown here is derived from an EMBL/GenBank/DDBJ whole genome shotgun (WGS) entry which is preliminary data.</text>
</comment>
<feature type="compositionally biased region" description="Polar residues" evidence="1">
    <location>
        <begin position="46"/>
        <end position="55"/>
    </location>
</feature>
<feature type="region of interest" description="Disordered" evidence="1">
    <location>
        <begin position="1"/>
        <end position="55"/>
    </location>
</feature>
<gene>
    <name evidence="2" type="ORF">CcCBS67573_g00863</name>
</gene>
<name>A0A507FN13_9FUNG</name>
<organism evidence="2 3">
    <name type="scientific">Chytriomyces confervae</name>
    <dbReference type="NCBI Taxonomy" id="246404"/>
    <lineage>
        <taxon>Eukaryota</taxon>
        <taxon>Fungi</taxon>
        <taxon>Fungi incertae sedis</taxon>
        <taxon>Chytridiomycota</taxon>
        <taxon>Chytridiomycota incertae sedis</taxon>
        <taxon>Chytridiomycetes</taxon>
        <taxon>Chytridiales</taxon>
        <taxon>Chytriomycetaceae</taxon>
        <taxon>Chytriomyces</taxon>
    </lineage>
</organism>
<dbReference type="EMBL" id="QEAP01000013">
    <property type="protein sequence ID" value="TPX77821.1"/>
    <property type="molecule type" value="Genomic_DNA"/>
</dbReference>
<dbReference type="PANTHER" id="PTHR31014">
    <property type="entry name" value="MITOCHONDRIAL TRANSLATION SYSTEM COMPONENT PET127-RELATED"/>
    <property type="match status" value="1"/>
</dbReference>
<reference evidence="2 3" key="1">
    <citation type="journal article" date="2019" name="Sci. Rep.">
        <title>Comparative genomics of chytrid fungi reveal insights into the obligate biotrophic and pathogenic lifestyle of Synchytrium endobioticum.</title>
        <authorList>
            <person name="van de Vossenberg B.T.L.H."/>
            <person name="Warris S."/>
            <person name="Nguyen H.D.T."/>
            <person name="van Gent-Pelzer M.P.E."/>
            <person name="Joly D.L."/>
            <person name="van de Geest H.C."/>
            <person name="Bonants P.J.M."/>
            <person name="Smith D.S."/>
            <person name="Levesque C.A."/>
            <person name="van der Lee T.A.J."/>
        </authorList>
    </citation>
    <scope>NUCLEOTIDE SEQUENCE [LARGE SCALE GENOMIC DNA]</scope>
    <source>
        <strain evidence="2 3">CBS 675.73</strain>
    </source>
</reference>
<sequence length="610" mass="68738">MLRFSQRVSSSAHSNWAVRAASGVSAPSNTSTSASPPKRKKKKNKQVSQTPASDTSALVEKPFLFETVPHEETSHIQVAKLAHGLDRVLFNPGIHWLKDPRTNVFNFDPFLETVTQPEDFNFNAMPPYRLASADKILLSLTKKHNRKYFSSTSSITGLLAQMYHLISNHKGINEKGFSTPYAKQKNTYTMFQRKPTSALLRIHDSGVYSIDQEKGPQTEKQSNEILMHLGKSLEKLVTADKEEYATFLNGAVLPEGHEFQQEEAFHYAKVEGFMLRSQLDCVDARLPGKTFDIKTRASVVVRMDPEHYKDHQDYKLNRLKGMLSSFEREYFDMARSTMLKYNLQVRIGNMDGIFVAYHNTHSIFGFQYISREEMNAVLYGSCAFGDAAFAMATKALEAVLDKALTRYRGENVRITVKVQKDELIFYVEPVSETVREGEGRLTKYRMKIHFNSYKKFSEQSNEDDVNRQQGDWMVRGNLNGGGNKQDISSKRGEFDASQWNIAYSITEIAHQDAASVTGPNASQTDSTAEAVPAFVNTDESPFSGEADLAAGLDSLYNKRGGNQFQQKPLHVEYADVRKSTGNLNRSDDSRKGAIAFAKQIKREAARLDTK</sequence>
<evidence type="ECO:0008006" key="4">
    <source>
        <dbReference type="Google" id="ProtNLM"/>
    </source>
</evidence>
<accession>A0A507FN13</accession>
<dbReference type="STRING" id="246404.A0A507FN13"/>
<dbReference type="AlphaFoldDB" id="A0A507FN13"/>